<accession>I3S9U2</accession>
<sequence length="216" mass="24374">MAQPQLNGATTAPPFRRRNRNPTTANCILGLICKILTTIIIIAAVAGFLFWLIVRPNVVKFRVTEASLTEFTYTNNTLHYNLALNITVRNPNSRVGLYYDSIETTAFYHDARFASQNLGNFFQHKKNTTVLSPVFKGQQVVPFSEEQGKKLNEDQGSEIYRINVKLLLKVRFKLGLFKTGKVTPKVRCELHVPLKSRNGTVSGAGFQATGCEWWIH</sequence>
<reference evidence="7" key="1">
    <citation type="submission" date="2012-05" db="EMBL/GenBank/DDBJ databases">
        <authorList>
            <person name="Krishnakumar V."/>
            <person name="Cheung F."/>
            <person name="Xiao Y."/>
            <person name="Chan A."/>
            <person name="Moskal W.A."/>
            <person name="Town C.D."/>
        </authorList>
    </citation>
    <scope>NUCLEOTIDE SEQUENCE</scope>
</reference>
<feature type="transmembrane region" description="Helical" evidence="5">
    <location>
        <begin position="28"/>
        <end position="54"/>
    </location>
</feature>
<dbReference type="Pfam" id="PF03168">
    <property type="entry name" value="LEA_2"/>
    <property type="match status" value="1"/>
</dbReference>
<evidence type="ECO:0000256" key="5">
    <source>
        <dbReference type="SAM" id="Phobius"/>
    </source>
</evidence>
<evidence type="ECO:0000313" key="7">
    <source>
        <dbReference type="EMBL" id="AFK37034.1"/>
    </source>
</evidence>
<dbReference type="PANTHER" id="PTHR31415:SF61">
    <property type="entry name" value="LATE EMBRYOGENESIS ABUNDANT PROTEIN"/>
    <property type="match status" value="1"/>
</dbReference>
<evidence type="ECO:0000256" key="3">
    <source>
        <dbReference type="ARBA" id="ARBA00022989"/>
    </source>
</evidence>
<evidence type="ECO:0000256" key="4">
    <source>
        <dbReference type="ARBA" id="ARBA00023136"/>
    </source>
</evidence>
<proteinExistence type="evidence at transcript level"/>
<feature type="domain" description="Late embryogenesis abundant protein LEA-2 subgroup" evidence="6">
    <location>
        <begin position="86"/>
        <end position="188"/>
    </location>
</feature>
<evidence type="ECO:0000259" key="6">
    <source>
        <dbReference type="Pfam" id="PF03168"/>
    </source>
</evidence>
<dbReference type="GO" id="GO:0009506">
    <property type="term" value="C:plasmodesma"/>
    <property type="evidence" value="ECO:0007669"/>
    <property type="project" value="TreeGrafter"/>
</dbReference>
<keyword evidence="3 5" id="KW-1133">Transmembrane helix</keyword>
<keyword evidence="2 5" id="KW-0812">Transmembrane</keyword>
<organism evidence="7">
    <name type="scientific">Lotus japonicus</name>
    <name type="common">Lotus corniculatus var. japonicus</name>
    <dbReference type="NCBI Taxonomy" id="34305"/>
    <lineage>
        <taxon>Eukaryota</taxon>
        <taxon>Viridiplantae</taxon>
        <taxon>Streptophyta</taxon>
        <taxon>Embryophyta</taxon>
        <taxon>Tracheophyta</taxon>
        <taxon>Spermatophyta</taxon>
        <taxon>Magnoliopsida</taxon>
        <taxon>eudicotyledons</taxon>
        <taxon>Gunneridae</taxon>
        <taxon>Pentapetalae</taxon>
        <taxon>rosids</taxon>
        <taxon>fabids</taxon>
        <taxon>Fabales</taxon>
        <taxon>Fabaceae</taxon>
        <taxon>Papilionoideae</taxon>
        <taxon>50 kb inversion clade</taxon>
        <taxon>NPAAA clade</taxon>
        <taxon>Hologalegina</taxon>
        <taxon>robinioid clade</taxon>
        <taxon>Loteae</taxon>
        <taxon>Lotus</taxon>
    </lineage>
</organism>
<dbReference type="InterPro" id="IPR044839">
    <property type="entry name" value="NDR1-like"/>
</dbReference>
<dbReference type="EMBL" id="BT137239">
    <property type="protein sequence ID" value="AFK37034.1"/>
    <property type="molecule type" value="mRNA"/>
</dbReference>
<dbReference type="GO" id="GO:0098542">
    <property type="term" value="P:defense response to other organism"/>
    <property type="evidence" value="ECO:0007669"/>
    <property type="project" value="InterPro"/>
</dbReference>
<evidence type="ECO:0000256" key="1">
    <source>
        <dbReference type="ARBA" id="ARBA00004167"/>
    </source>
</evidence>
<dbReference type="GO" id="GO:0005886">
    <property type="term" value="C:plasma membrane"/>
    <property type="evidence" value="ECO:0007669"/>
    <property type="project" value="TreeGrafter"/>
</dbReference>
<name>I3S9U2_LOTJA</name>
<keyword evidence="4 5" id="KW-0472">Membrane</keyword>
<protein>
    <recommendedName>
        <fullName evidence="6">Late embryogenesis abundant protein LEA-2 subgroup domain-containing protein</fullName>
    </recommendedName>
</protein>
<dbReference type="AlphaFoldDB" id="I3S9U2"/>
<evidence type="ECO:0000256" key="2">
    <source>
        <dbReference type="ARBA" id="ARBA00022692"/>
    </source>
</evidence>
<dbReference type="PANTHER" id="PTHR31415">
    <property type="entry name" value="OS05G0367900 PROTEIN"/>
    <property type="match status" value="1"/>
</dbReference>
<comment type="subcellular location">
    <subcellularLocation>
        <location evidence="1">Membrane</location>
        <topology evidence="1">Single-pass membrane protein</topology>
    </subcellularLocation>
</comment>
<dbReference type="InterPro" id="IPR004864">
    <property type="entry name" value="LEA_2"/>
</dbReference>